<dbReference type="GO" id="GO:0042147">
    <property type="term" value="P:retrograde transport, endosome to Golgi"/>
    <property type="evidence" value="ECO:0007669"/>
    <property type="project" value="InterPro"/>
</dbReference>
<evidence type="ECO:0000256" key="1">
    <source>
        <dbReference type="ARBA" id="ARBA00004601"/>
    </source>
</evidence>
<keyword evidence="4" id="KW-0653">Protein transport</keyword>
<dbReference type="PANTHER" id="PTHR12965:SF0">
    <property type="entry name" value="VACUOLAR PROTEIN SORTING-ASSOCIATED PROTEIN 54"/>
    <property type="match status" value="1"/>
</dbReference>
<dbReference type="GO" id="GO:0005829">
    <property type="term" value="C:cytosol"/>
    <property type="evidence" value="ECO:0007669"/>
    <property type="project" value="GOC"/>
</dbReference>
<dbReference type="Pfam" id="PF07928">
    <property type="entry name" value="Vps54"/>
    <property type="match status" value="1"/>
</dbReference>
<gene>
    <name evidence="8" type="ORF">GSBLH_T00007099001</name>
</gene>
<reference evidence="8" key="1">
    <citation type="submission" date="2010-02" db="EMBL/GenBank/DDBJ databases">
        <title>Sequencing and annotation of the Blastocystis hominis genome.</title>
        <authorList>
            <person name="Wincker P."/>
        </authorList>
    </citation>
    <scope>NUCLEOTIDE SEQUENCE</scope>
    <source>
        <strain evidence="8">Singapore isolate B</strain>
    </source>
</reference>
<evidence type="ECO:0000256" key="2">
    <source>
        <dbReference type="ARBA" id="ARBA00009150"/>
    </source>
</evidence>
<organism evidence="8">
    <name type="scientific">Blastocystis hominis</name>
    <dbReference type="NCBI Taxonomy" id="12968"/>
    <lineage>
        <taxon>Eukaryota</taxon>
        <taxon>Sar</taxon>
        <taxon>Stramenopiles</taxon>
        <taxon>Bigyra</taxon>
        <taxon>Opalozoa</taxon>
        <taxon>Opalinata</taxon>
        <taxon>Blastocystidae</taxon>
        <taxon>Blastocystis</taxon>
    </lineage>
</organism>
<dbReference type="InParanoid" id="D8M4I6"/>
<dbReference type="AlphaFoldDB" id="D8M4I6"/>
<dbReference type="GO" id="GO:0006896">
    <property type="term" value="P:Golgi to vacuole transport"/>
    <property type="evidence" value="ECO:0007669"/>
    <property type="project" value="TreeGrafter"/>
</dbReference>
<keyword evidence="3" id="KW-0813">Transport</keyword>
<dbReference type="InterPro" id="IPR039745">
    <property type="entry name" value="Vps54"/>
</dbReference>
<comment type="similarity">
    <text evidence="2">Belongs to the VPS54 family.</text>
</comment>
<dbReference type="GO" id="GO:0015031">
    <property type="term" value="P:protein transport"/>
    <property type="evidence" value="ECO:0007669"/>
    <property type="project" value="UniProtKB-KW"/>
</dbReference>
<evidence type="ECO:0000256" key="5">
    <source>
        <dbReference type="ARBA" id="ARBA00023034"/>
    </source>
</evidence>
<dbReference type="Proteomes" id="UP000008312">
    <property type="component" value="Unassembled WGS sequence"/>
</dbReference>
<dbReference type="EMBL" id="FN668653">
    <property type="protein sequence ID" value="CBK22975.2"/>
    <property type="molecule type" value="Genomic_DNA"/>
</dbReference>
<accession>D8M4I6</accession>
<proteinExistence type="inferred from homology"/>
<dbReference type="GO" id="GO:0019905">
    <property type="term" value="F:syntaxin binding"/>
    <property type="evidence" value="ECO:0007669"/>
    <property type="project" value="TreeGrafter"/>
</dbReference>
<dbReference type="GeneID" id="24923223"/>
<dbReference type="RefSeq" id="XP_012897023.1">
    <property type="nucleotide sequence ID" value="XM_013041569.1"/>
</dbReference>
<dbReference type="GO" id="GO:0000938">
    <property type="term" value="C:GARP complex"/>
    <property type="evidence" value="ECO:0007669"/>
    <property type="project" value="InterPro"/>
</dbReference>
<dbReference type="OrthoDB" id="10259024at2759"/>
<evidence type="ECO:0000256" key="4">
    <source>
        <dbReference type="ARBA" id="ARBA00022927"/>
    </source>
</evidence>
<keyword evidence="9" id="KW-1185">Reference proteome</keyword>
<feature type="domain" description="Vacuolar protein sorting-associated protein 54 C-terminal" evidence="7">
    <location>
        <begin position="229"/>
        <end position="359"/>
    </location>
</feature>
<keyword evidence="6" id="KW-0175">Coiled coil</keyword>
<protein>
    <recommendedName>
        <fullName evidence="7">Vacuolar protein sorting-associated protein 54 C-terminal domain-containing protein</fullName>
    </recommendedName>
</protein>
<name>D8M4I6_BLAHO</name>
<evidence type="ECO:0000256" key="6">
    <source>
        <dbReference type="ARBA" id="ARBA00023054"/>
    </source>
</evidence>
<evidence type="ECO:0000313" key="9">
    <source>
        <dbReference type="Proteomes" id="UP000008312"/>
    </source>
</evidence>
<evidence type="ECO:0000313" key="8">
    <source>
        <dbReference type="EMBL" id="CBK22975.2"/>
    </source>
</evidence>
<dbReference type="InterPro" id="IPR012501">
    <property type="entry name" value="Vps54_C"/>
</dbReference>
<evidence type="ECO:0000259" key="7">
    <source>
        <dbReference type="Pfam" id="PF07928"/>
    </source>
</evidence>
<sequence>MTICLGPESLTNPVILRQLPHKDFVTTLDVLCEQFLKSAQRSRRVVAVCLNILATIPTKQDNTKSSSVDDILGVEDVLAITDAERTALQQHLQTLHTSTWSRMQQHISTMLDARSEIHSQLQIDELKQVWDHCMDFVSVAGRIYNTKGMLLLHTLLHQARDSLEYLHKSQLLMLQNLLHEELWKPALVPSALQNELTHLQENPRTAALLVRTSTTDVISAHPRLLIGSQSFCVTHSMLEFVKMLLHYLLYARSFQGLGPEVMHRILELFRTFNTSSRSLVLNAGAVSQGFLKRISARHIALVTQCLSAAMSLVTVAQTSLVLYLPSKQHPVLMQLSQGMIELFADHRSQLFEKFPEIIKSVAEKSCSNLEVV</sequence>
<keyword evidence="5" id="KW-0333">Golgi apparatus</keyword>
<dbReference type="PANTHER" id="PTHR12965">
    <property type="entry name" value="VACUOLAR PROTEIN SORTING 54"/>
    <property type="match status" value="1"/>
</dbReference>
<comment type="subcellular location">
    <subcellularLocation>
        <location evidence="1">Golgi apparatus</location>
        <location evidence="1">trans-Golgi network</location>
    </subcellularLocation>
</comment>
<evidence type="ECO:0000256" key="3">
    <source>
        <dbReference type="ARBA" id="ARBA00022448"/>
    </source>
</evidence>